<reference evidence="1 2" key="1">
    <citation type="submission" date="2009-10" db="EMBL/GenBank/DDBJ databases">
        <title>Complete sequence of Halothiobacillus neapolitanus c2.</title>
        <authorList>
            <consortium name="US DOE Joint Genome Institute"/>
            <person name="Lucas S."/>
            <person name="Copeland A."/>
            <person name="Lapidus A."/>
            <person name="Glavina del Rio T."/>
            <person name="Tice H."/>
            <person name="Bruce D."/>
            <person name="Goodwin L."/>
            <person name="Pitluck S."/>
            <person name="Davenport K."/>
            <person name="Brettin T."/>
            <person name="Detter J.C."/>
            <person name="Han C."/>
            <person name="Tapia R."/>
            <person name="Larimer F."/>
            <person name="Land M."/>
            <person name="Hauser L."/>
            <person name="Kyrpides N."/>
            <person name="Mikhailova N."/>
            <person name="Kerfeld C."/>
            <person name="Cannon G."/>
            <person name="Heinhort S."/>
        </authorList>
    </citation>
    <scope>NUCLEOTIDE SEQUENCE [LARGE SCALE GENOMIC DNA]</scope>
    <source>
        <strain evidence="2">ATCC 23641 / c2</strain>
    </source>
</reference>
<proteinExistence type="predicted"/>
<sequence>MAATGPVSPAVLSFATRLCVEDATLDRLTALRKAAERLGEPIDQRFAAVDCERLEAEIRQYQLIFRPEQQEVIRNLRAEAMKAMDFLSDFSPRLVGSVLTGTADRQSKVTLHLFADTPESVMTFLLAKNIPFAESERRYQYRSGRQTRVPVLSFVAFDVPFDLVVFGLDDIKEAPVANSRGALMTRASAAKLASLISPTS</sequence>
<keyword evidence="2" id="KW-1185">Reference proteome</keyword>
<dbReference type="Proteomes" id="UP000009102">
    <property type="component" value="Chromosome"/>
</dbReference>
<dbReference type="OrthoDB" id="5294130at2"/>
<dbReference type="HOGENOM" id="CLU_086367_1_0_6"/>
<dbReference type="STRING" id="555778.Hneap_1935"/>
<dbReference type="EMBL" id="CP001801">
    <property type="protein sequence ID" value="ACX96757.1"/>
    <property type="molecule type" value="Genomic_DNA"/>
</dbReference>
<dbReference type="AlphaFoldDB" id="D0L234"/>
<evidence type="ECO:0000313" key="1">
    <source>
        <dbReference type="EMBL" id="ACX96757.1"/>
    </source>
</evidence>
<gene>
    <name evidence="1" type="ordered locus">Hneap_1935</name>
</gene>
<dbReference type="eggNOG" id="COG2413">
    <property type="taxonomic scope" value="Bacteria"/>
</dbReference>
<accession>D0L234</accession>
<protein>
    <submittedName>
        <fullName evidence="1">Uncharacterized protein</fullName>
    </submittedName>
</protein>
<evidence type="ECO:0000313" key="2">
    <source>
        <dbReference type="Proteomes" id="UP000009102"/>
    </source>
</evidence>
<name>D0L234_HALNC</name>
<dbReference type="RefSeq" id="WP_012824790.1">
    <property type="nucleotide sequence ID" value="NC_013422.1"/>
</dbReference>
<dbReference type="KEGG" id="hna:Hneap_1935"/>
<organism evidence="1 2">
    <name type="scientific">Halothiobacillus neapolitanus (strain ATCC 23641 / DSM 15147 / CIP 104769 / NCIMB 8539 / c2)</name>
    <name type="common">Thiobacillus neapolitanus</name>
    <dbReference type="NCBI Taxonomy" id="555778"/>
    <lineage>
        <taxon>Bacteria</taxon>
        <taxon>Pseudomonadati</taxon>
        <taxon>Pseudomonadota</taxon>
        <taxon>Gammaproteobacteria</taxon>
        <taxon>Chromatiales</taxon>
        <taxon>Halothiobacillaceae</taxon>
        <taxon>Halothiobacillus</taxon>
    </lineage>
</organism>